<sequence length="59" mass="6925">MGSRDDIDFWRNRAEQARAMADRAITPAIRQIHLTRADLYASHVRDSEQLINRPYIRSV</sequence>
<accession>A0ABX2JJN2</accession>
<dbReference type="RefSeq" id="WP_174194667.1">
    <property type="nucleotide sequence ID" value="NZ_JABULH010000005.1"/>
</dbReference>
<reference evidence="1 2" key="1">
    <citation type="submission" date="2020-06" db="EMBL/GenBank/DDBJ databases">
        <title>Sphingomonas hominis sp. nov., a member of the Sphingomonas, isolated from the hair of a 22-year-old girl.</title>
        <authorList>
            <person name="Zhang D.-F."/>
            <person name="Cui X.-W."/>
        </authorList>
    </citation>
    <scope>NUCLEOTIDE SEQUENCE [LARGE SCALE GENOMIC DNA]</scope>
    <source>
        <strain evidence="1 2">HHU CXW</strain>
    </source>
</reference>
<evidence type="ECO:0000313" key="1">
    <source>
        <dbReference type="EMBL" id="NTS66054.1"/>
    </source>
</evidence>
<evidence type="ECO:0000313" key="2">
    <source>
        <dbReference type="Proteomes" id="UP000621447"/>
    </source>
</evidence>
<name>A0ABX2JJN2_9SPHN</name>
<proteinExistence type="predicted"/>
<comment type="caution">
    <text evidence="1">The sequence shown here is derived from an EMBL/GenBank/DDBJ whole genome shotgun (WGS) entry which is preliminary data.</text>
</comment>
<keyword evidence="2" id="KW-1185">Reference proteome</keyword>
<protein>
    <submittedName>
        <fullName evidence="1">Uncharacterized protein</fullName>
    </submittedName>
</protein>
<dbReference type="EMBL" id="JABULH010000005">
    <property type="protein sequence ID" value="NTS66054.1"/>
    <property type="molecule type" value="Genomic_DNA"/>
</dbReference>
<dbReference type="Proteomes" id="UP000621447">
    <property type="component" value="Unassembled WGS sequence"/>
</dbReference>
<organism evidence="1 2">
    <name type="scientific">Sphingomonas hominis</name>
    <dbReference type="NCBI Taxonomy" id="2741495"/>
    <lineage>
        <taxon>Bacteria</taxon>
        <taxon>Pseudomonadati</taxon>
        <taxon>Pseudomonadota</taxon>
        <taxon>Alphaproteobacteria</taxon>
        <taxon>Sphingomonadales</taxon>
        <taxon>Sphingomonadaceae</taxon>
        <taxon>Sphingomonas</taxon>
    </lineage>
</organism>
<gene>
    <name evidence="1" type="ORF">HRV97_12880</name>
</gene>